<keyword evidence="2" id="KW-0121">Carboxypeptidase</keyword>
<feature type="signal peptide" evidence="1">
    <location>
        <begin position="1"/>
        <end position="27"/>
    </location>
</feature>
<keyword evidence="3" id="KW-1185">Reference proteome</keyword>
<reference evidence="2" key="1">
    <citation type="submission" date="2022-06" db="EMBL/GenBank/DDBJ databases">
        <title>Aeoliella straminimaris, a novel planctomycete from sediments.</title>
        <authorList>
            <person name="Vitorino I.R."/>
            <person name="Lage O.M."/>
        </authorList>
    </citation>
    <scope>NUCLEOTIDE SEQUENCE</scope>
    <source>
        <strain evidence="2">ICT_H6.2</strain>
    </source>
</reference>
<evidence type="ECO:0000313" key="3">
    <source>
        <dbReference type="Proteomes" id="UP001155241"/>
    </source>
</evidence>
<dbReference type="RefSeq" id="WP_252853513.1">
    <property type="nucleotide sequence ID" value="NZ_JAMXLR010000055.1"/>
</dbReference>
<accession>A0A9X2FBC7</accession>
<keyword evidence="2" id="KW-0378">Hydrolase</keyword>
<name>A0A9X2FBC7_9BACT</name>
<keyword evidence="2" id="KW-0645">Protease</keyword>
<dbReference type="Proteomes" id="UP001155241">
    <property type="component" value="Unassembled WGS sequence"/>
</dbReference>
<protein>
    <submittedName>
        <fullName evidence="2">Carboxypeptidase-like regulatory domain-containing protein</fullName>
    </submittedName>
</protein>
<evidence type="ECO:0000256" key="1">
    <source>
        <dbReference type="SAM" id="SignalP"/>
    </source>
</evidence>
<organism evidence="2 3">
    <name type="scientific">Aeoliella straminimaris</name>
    <dbReference type="NCBI Taxonomy" id="2954799"/>
    <lineage>
        <taxon>Bacteria</taxon>
        <taxon>Pseudomonadati</taxon>
        <taxon>Planctomycetota</taxon>
        <taxon>Planctomycetia</taxon>
        <taxon>Pirellulales</taxon>
        <taxon>Lacipirellulaceae</taxon>
        <taxon>Aeoliella</taxon>
    </lineage>
</organism>
<keyword evidence="1" id="KW-0732">Signal</keyword>
<dbReference type="GO" id="GO:0004180">
    <property type="term" value="F:carboxypeptidase activity"/>
    <property type="evidence" value="ECO:0007669"/>
    <property type="project" value="UniProtKB-KW"/>
</dbReference>
<dbReference type="SUPFAM" id="SSF49478">
    <property type="entry name" value="Cna protein B-type domain"/>
    <property type="match status" value="1"/>
</dbReference>
<feature type="chain" id="PRO_5040809292" evidence="1">
    <location>
        <begin position="28"/>
        <end position="187"/>
    </location>
</feature>
<dbReference type="AlphaFoldDB" id="A0A9X2FBC7"/>
<gene>
    <name evidence="2" type="ORF">NG895_15930</name>
</gene>
<evidence type="ECO:0000313" key="2">
    <source>
        <dbReference type="EMBL" id="MCO6045399.1"/>
    </source>
</evidence>
<comment type="caution">
    <text evidence="2">The sequence shown here is derived from an EMBL/GenBank/DDBJ whole genome shotgun (WGS) entry which is preliminary data.</text>
</comment>
<sequence>MRNSRLRNMIVRVVTAATMVASQGALAQTPADENTQAPAVPSVDVILSSGGVLHGYVVNGSGVPVGNVDVTLTSPAGEVVAAKSDEKGRFGFRGLQGAGYQLETEHGVVVCRAWTAKAAPPKSAATLLLVHDAELARGQWSAPPGVNSGVSRLKRAMTNPFFVATVVGAAVAIPVAIHNANKDDSSS</sequence>
<proteinExistence type="predicted"/>
<dbReference type="EMBL" id="JAMXLR010000055">
    <property type="protein sequence ID" value="MCO6045399.1"/>
    <property type="molecule type" value="Genomic_DNA"/>
</dbReference>